<keyword evidence="3" id="KW-1185">Reference proteome</keyword>
<proteinExistence type="predicted"/>
<reference evidence="2 3" key="1">
    <citation type="submission" date="2020-08" db="EMBL/GenBank/DDBJ databases">
        <title>Genomic Encyclopedia of Archaeal and Bacterial Type Strains, Phase II (KMG-II): from individual species to whole genera.</title>
        <authorList>
            <person name="Goeker M."/>
        </authorList>
    </citation>
    <scope>NUCLEOTIDE SEQUENCE [LARGE SCALE GENOMIC DNA]</scope>
    <source>
        <strain evidence="2 3">DSM 43850</strain>
    </source>
</reference>
<feature type="transmembrane region" description="Helical" evidence="1">
    <location>
        <begin position="20"/>
        <end position="41"/>
    </location>
</feature>
<keyword evidence="1" id="KW-0472">Membrane</keyword>
<feature type="transmembrane region" description="Helical" evidence="1">
    <location>
        <begin position="74"/>
        <end position="93"/>
    </location>
</feature>
<keyword evidence="1" id="KW-1133">Transmembrane helix</keyword>
<dbReference type="RefSeq" id="WP_182836722.1">
    <property type="nucleotide sequence ID" value="NZ_BAAABQ010000007.1"/>
</dbReference>
<name>A0ABR6BCR6_9PSEU</name>
<dbReference type="EMBL" id="JACJID010000001">
    <property type="protein sequence ID" value="MBA8924369.1"/>
    <property type="molecule type" value="Genomic_DNA"/>
</dbReference>
<gene>
    <name evidence="2" type="ORF">BC739_001566</name>
</gene>
<evidence type="ECO:0000313" key="3">
    <source>
        <dbReference type="Proteomes" id="UP000517916"/>
    </source>
</evidence>
<accession>A0ABR6BCR6</accession>
<dbReference type="Proteomes" id="UP000517916">
    <property type="component" value="Unassembled WGS sequence"/>
</dbReference>
<feature type="transmembrane region" description="Helical" evidence="1">
    <location>
        <begin position="105"/>
        <end position="125"/>
    </location>
</feature>
<evidence type="ECO:0000256" key="1">
    <source>
        <dbReference type="SAM" id="Phobius"/>
    </source>
</evidence>
<organism evidence="2 3">
    <name type="scientific">Kutzneria viridogrisea</name>
    <dbReference type="NCBI Taxonomy" id="47990"/>
    <lineage>
        <taxon>Bacteria</taxon>
        <taxon>Bacillati</taxon>
        <taxon>Actinomycetota</taxon>
        <taxon>Actinomycetes</taxon>
        <taxon>Pseudonocardiales</taxon>
        <taxon>Pseudonocardiaceae</taxon>
        <taxon>Kutzneria</taxon>
    </lineage>
</organism>
<keyword evidence="1" id="KW-0812">Transmembrane</keyword>
<feature type="transmembrane region" description="Helical" evidence="1">
    <location>
        <begin position="47"/>
        <end position="67"/>
    </location>
</feature>
<sequence length="135" mass="14654">MSEREQLTASDRAERSRVDLSRIVLAVEGVLLLVVSLIGLATGQVAWFQFTAWQAVVVLVTGVLALLVILRRRLVLPFAALQLVGYLALYVSGIAQGSTGRATHWLFLGIAVLGVVVAMTIWAGGRRVLTRKPPY</sequence>
<protein>
    <submittedName>
        <fullName evidence="2">Membrane protein</fullName>
    </submittedName>
</protein>
<evidence type="ECO:0000313" key="2">
    <source>
        <dbReference type="EMBL" id="MBA8924369.1"/>
    </source>
</evidence>
<comment type="caution">
    <text evidence="2">The sequence shown here is derived from an EMBL/GenBank/DDBJ whole genome shotgun (WGS) entry which is preliminary data.</text>
</comment>